<organism evidence="1 2">
    <name type="scientific">Psylliodes chrysocephalus</name>
    <dbReference type="NCBI Taxonomy" id="3402493"/>
    <lineage>
        <taxon>Eukaryota</taxon>
        <taxon>Metazoa</taxon>
        <taxon>Ecdysozoa</taxon>
        <taxon>Arthropoda</taxon>
        <taxon>Hexapoda</taxon>
        <taxon>Insecta</taxon>
        <taxon>Pterygota</taxon>
        <taxon>Neoptera</taxon>
        <taxon>Endopterygota</taxon>
        <taxon>Coleoptera</taxon>
        <taxon>Polyphaga</taxon>
        <taxon>Cucujiformia</taxon>
        <taxon>Chrysomeloidea</taxon>
        <taxon>Chrysomelidae</taxon>
        <taxon>Galerucinae</taxon>
        <taxon>Alticini</taxon>
        <taxon>Psylliodes</taxon>
    </lineage>
</organism>
<sequence>MPEKTFKFPASEDKRKLKFQMQWFERFSWLVYMSTGQQGALCIYCVLFARDCTGKGSHQQLKFLVTQLLTKWKDAVHDFKHHSEIQYHKSSVLLADNFMKMYNKSQPNIISQIDNGYLAQIAENRKRLISIIETIKLCGRQELALKGM</sequence>
<name>A0A9P0G530_9CUCU</name>
<reference evidence="1" key="1">
    <citation type="submission" date="2022-01" db="EMBL/GenBank/DDBJ databases">
        <authorList>
            <person name="King R."/>
        </authorList>
    </citation>
    <scope>NUCLEOTIDE SEQUENCE</scope>
</reference>
<dbReference type="Proteomes" id="UP001153636">
    <property type="component" value="Chromosome 12"/>
</dbReference>
<dbReference type="EMBL" id="OV651824">
    <property type="protein sequence ID" value="CAH1102364.1"/>
    <property type="molecule type" value="Genomic_DNA"/>
</dbReference>
<dbReference type="OrthoDB" id="6608798at2759"/>
<protein>
    <submittedName>
        <fullName evidence="1">Uncharacterized protein</fullName>
    </submittedName>
</protein>
<evidence type="ECO:0000313" key="1">
    <source>
        <dbReference type="EMBL" id="CAH1102364.1"/>
    </source>
</evidence>
<accession>A0A9P0G530</accession>
<dbReference type="AlphaFoldDB" id="A0A9P0G530"/>
<gene>
    <name evidence="1" type="ORF">PSYICH_LOCUS3323</name>
</gene>
<evidence type="ECO:0000313" key="2">
    <source>
        <dbReference type="Proteomes" id="UP001153636"/>
    </source>
</evidence>
<keyword evidence="2" id="KW-1185">Reference proteome</keyword>
<proteinExistence type="predicted"/>